<reference evidence="1" key="1">
    <citation type="submission" date="2018-11" db="EMBL/GenBank/DDBJ databases">
        <authorList>
            <consortium name="Pathogen Informatics"/>
        </authorList>
    </citation>
    <scope>NUCLEOTIDE SEQUENCE</scope>
</reference>
<sequence length="123" mass="13241">MSCHSELGVETDSICQFLTHLTLIGCPKPSAPLSLTDHLDLIGLGLANMTLCAGIMSCRKASDQVSGRQIVHLTRAHFFPIFSHALAAYVKAIESLYCLKAPSSTSYGPCDTGFRNQLILKSS</sequence>
<dbReference type="EMBL" id="CAAALY010019742">
    <property type="protein sequence ID" value="VEL14019.1"/>
    <property type="molecule type" value="Genomic_DNA"/>
</dbReference>
<comment type="caution">
    <text evidence="1">The sequence shown here is derived from an EMBL/GenBank/DDBJ whole genome shotgun (WGS) entry which is preliminary data.</text>
</comment>
<organism evidence="1 2">
    <name type="scientific">Protopolystoma xenopodis</name>
    <dbReference type="NCBI Taxonomy" id="117903"/>
    <lineage>
        <taxon>Eukaryota</taxon>
        <taxon>Metazoa</taxon>
        <taxon>Spiralia</taxon>
        <taxon>Lophotrochozoa</taxon>
        <taxon>Platyhelminthes</taxon>
        <taxon>Monogenea</taxon>
        <taxon>Polyopisthocotylea</taxon>
        <taxon>Polystomatidea</taxon>
        <taxon>Polystomatidae</taxon>
        <taxon>Protopolystoma</taxon>
    </lineage>
</organism>
<evidence type="ECO:0000313" key="1">
    <source>
        <dbReference type="EMBL" id="VEL14019.1"/>
    </source>
</evidence>
<dbReference type="AlphaFoldDB" id="A0A3S5A7Q1"/>
<protein>
    <submittedName>
        <fullName evidence="1">Uncharacterized protein</fullName>
    </submittedName>
</protein>
<keyword evidence="2" id="KW-1185">Reference proteome</keyword>
<evidence type="ECO:0000313" key="2">
    <source>
        <dbReference type="Proteomes" id="UP000784294"/>
    </source>
</evidence>
<name>A0A3S5A7Q1_9PLAT</name>
<gene>
    <name evidence="1" type="ORF">PXEA_LOCUS7459</name>
</gene>
<proteinExistence type="predicted"/>
<accession>A0A3S5A7Q1</accession>
<dbReference type="Proteomes" id="UP000784294">
    <property type="component" value="Unassembled WGS sequence"/>
</dbReference>